<evidence type="ECO:0000313" key="2">
    <source>
        <dbReference type="EMBL" id="MBC2679590.1"/>
    </source>
</evidence>
<protein>
    <submittedName>
        <fullName evidence="2">Membrane-targeted effector domain-containing toxin</fullName>
    </submittedName>
</protein>
<comment type="caution">
    <text evidence="2">The sequence shown here is derived from an EMBL/GenBank/DDBJ whole genome shotgun (WGS) entry which is preliminary data.</text>
</comment>
<organism evidence="2 3">
    <name type="scientific">Pseudomonas baltica</name>
    <dbReference type="NCBI Taxonomy" id="2762576"/>
    <lineage>
        <taxon>Bacteria</taxon>
        <taxon>Pseudomonadati</taxon>
        <taxon>Pseudomonadota</taxon>
        <taxon>Gammaproteobacteria</taxon>
        <taxon>Pseudomonadales</taxon>
        <taxon>Pseudomonadaceae</taxon>
        <taxon>Pseudomonas</taxon>
    </lineage>
</organism>
<feature type="domain" description="Dermonecrotic toxin N-terminal" evidence="1">
    <location>
        <begin position="630"/>
        <end position="887"/>
    </location>
</feature>
<evidence type="ECO:0000313" key="3">
    <source>
        <dbReference type="Proteomes" id="UP000546173"/>
    </source>
</evidence>
<accession>A0A7X1KUM7</accession>
<proteinExistence type="predicted"/>
<dbReference type="Gene3D" id="3.40.50.11550">
    <property type="match status" value="1"/>
</dbReference>
<name>A0A7X1KUM7_9PSED</name>
<feature type="domain" description="Dermonecrotic toxin N-terminal" evidence="1">
    <location>
        <begin position="378"/>
        <end position="503"/>
    </location>
</feature>
<sequence length="1574" mass="170968">MDTSLDEQLNSLLNTHIGQDHLRTPLLNRLQSLVDAVAQTTLAQQNLAAGAPLLQSLDHQARAQLQTDTDLYWSDLAPGTVLSRLQHAEALRAEDLMHRAQLLAALGEVTEAGRRLLLDALQPGEDAVLLVCSTVTLLASDGTHAMLPGAELIERRGGGRCLLVCPGLEQQLFEFGCATEAGRGLIEYLFSAQGHVLRQRLALQFSANGLSGLSTSLGARVRFVPHTARVLEHGLRTSIASQVVAQAEAGSPPEYSESGQRSAHFWLPLPKAISAVVAAAIRADGERQRALLTFGGITPDIATALLKQKLDACEGGVQGYAGDALDSPEHRHYRQLHGAWQAAQGKTRQLLEALTTEASWPTRAFWAHDRGQGLSRQHSLALELSNALRHDAGLQVCEGTLAQADLERILEVMNQPDAHLRGAEGTVVAELAVGEATYACTLPGAYIIAAASVWVNTEQVVPALLFQTGESGGVRRFASLEQLLQCVTASLRDPTFTALWARFPADTQKRLAPLLALEKLPLVTTPVEGDWIDSHLRATIDRYDQAAARMPDDQGRQRLREELASALRQPAHGIRETAIGHIAEQRRLQAVLQALPRWLATAGQTQRNHYAGLLDDYNRLAAGQEAYLQGRPTTIRAFAADLLETRLRADLKQSIDPERLLLRLPDSVEVKAVPNVPSQIQVPSAAHSTISIVELALLNIDRQMTLRLGYAQWVHRDTGAEVSMAGLDIPYLRRLVLELDVARRYRESVQALFTIAAGASARPALHGQIMALPYSAAFRLQAFGAWCQGWLTEQVWQMLERAAQCRSAAAQAALGVSLGAVTLSLGPGQADLPSGLLLIQAPAQDLHCLYLPDVPHGAHFIQATSVQGLRDSLLLRLRSASVRRWLAGQAGVGQPTAARESYIEQAYQRSYGRFIKFSPLADPVWPLATKLLRDHRSKLLDDASLISRSREDVRAAFARQLREGGQQLLMSGLAYLPGIGTLMQLSDGWHDARQAVQAFAGSDPALGLRRLASAELNFGFALLSFLPGMAAAKVARGSLKPRQGLRPAALQVSSQRTRLDGFAGHETSVSLVGARLQRGPDAGTWKQGGKLYLWQDGQAYEVFRRRGELTLRLRRTAANNHEHPVRPGPDGRFVTHLDTGLRAGGRSRAGSSTGATAGPSAMGDYLIVPDDRPVMSQVLARGGRYNLDEMAASLQAMPGDAARSRFFAQRRQLLQDADAYLEHTPREPRVPLPVLASDVQPAALIAAVYENANGLVVGEAHSSAASKRFLIDNFATLAATGVKTLYFEHLPMDFLADDLKAFNGSGVMTPALKARLQSLDTGHRVDAGQPFTFEQVVVKAHDAGLQVVSLDCAASWYAKGVMDARSTARQRMFSYLATRVIADHQHATGEHKWVALVGNSHANTFKGTPGLAELNKAIGVRVSTPDAGGRPGLRSDPGFETHFNQGMVKADFLLELEVPTQHLRPSAGTGELTASQLALATEMEALLTHTPVGLQPAPPRLIHPGSFYLQKVEGKRQVVHLSRDGNIYHTPVEKTLGRYWLSRPSWDKVHGRRFWTLQGLLAAMAEQNLSLVQP</sequence>
<keyword evidence="3" id="KW-1185">Reference proteome</keyword>
<dbReference type="Proteomes" id="UP000546173">
    <property type="component" value="Unassembled WGS sequence"/>
</dbReference>
<reference evidence="2 3" key="1">
    <citation type="submission" date="2020-08" db="EMBL/GenBank/DDBJ databases">
        <title>Pseudomonas sp. nov.</title>
        <authorList>
            <person name="Gieschler S."/>
            <person name="Fiedler G."/>
            <person name="Brinks E."/>
            <person name="Boehnlein C."/>
            <person name="Franz C.M.A.P."/>
            <person name="Kabisch J."/>
        </authorList>
    </citation>
    <scope>NUCLEOTIDE SEQUENCE [LARGE SCALE GENOMIC DNA]</scope>
    <source>
        <strain evidence="2 3">MBT-2</strain>
    </source>
</reference>
<dbReference type="RefSeq" id="WP_185794781.1">
    <property type="nucleotide sequence ID" value="NZ_JACMYH010000003.1"/>
</dbReference>
<dbReference type="Pfam" id="PF20178">
    <property type="entry name" value="ToxA_N"/>
    <property type="match status" value="2"/>
</dbReference>
<dbReference type="InterPro" id="IPR046673">
    <property type="entry name" value="ToxA_N"/>
</dbReference>
<dbReference type="CDD" id="cd14729">
    <property type="entry name" value="RtxA-like"/>
    <property type="match status" value="1"/>
</dbReference>
<dbReference type="EMBL" id="JACMYH010000003">
    <property type="protein sequence ID" value="MBC2679590.1"/>
    <property type="molecule type" value="Genomic_DNA"/>
</dbReference>
<evidence type="ECO:0000259" key="1">
    <source>
        <dbReference type="Pfam" id="PF20178"/>
    </source>
</evidence>
<gene>
    <name evidence="2" type="ORF">H7993_14430</name>
</gene>
<dbReference type="SUPFAM" id="SSF159501">
    <property type="entry name" value="EreA/ChaN-like"/>
    <property type="match status" value="1"/>
</dbReference>